<comment type="caution">
    <text evidence="8">The sequence shown here is derived from an EMBL/GenBank/DDBJ whole genome shotgun (WGS) entry which is preliminary data.</text>
</comment>
<comment type="catalytic activity">
    <reaction evidence="1">
        <text>5-hydroxy-2-oxo-4-ureido-2,5-dihydro-1H-imidazole-5-carboxylate + H(+) = (S)-allantoin + CO2</text>
        <dbReference type="Rhea" id="RHEA:26301"/>
        <dbReference type="ChEBI" id="CHEBI:15378"/>
        <dbReference type="ChEBI" id="CHEBI:15678"/>
        <dbReference type="ChEBI" id="CHEBI:16526"/>
        <dbReference type="ChEBI" id="CHEBI:58639"/>
        <dbReference type="EC" id="4.1.1.97"/>
    </reaction>
</comment>
<comment type="pathway">
    <text evidence="2">Purine metabolism; urate degradation; (S)-allantoin from urate: step 3/3.</text>
</comment>
<dbReference type="InterPro" id="IPR017580">
    <property type="entry name" value="OHCU_decarboxylase-1"/>
</dbReference>
<keyword evidence="5" id="KW-0210">Decarboxylase</keyword>
<evidence type="ECO:0000256" key="6">
    <source>
        <dbReference type="ARBA" id="ARBA00023239"/>
    </source>
</evidence>
<dbReference type="InterPro" id="IPR018020">
    <property type="entry name" value="OHCU_decarboxylase"/>
</dbReference>
<keyword evidence="9" id="KW-1185">Reference proteome</keyword>
<dbReference type="Pfam" id="PF09349">
    <property type="entry name" value="OHCU_decarbox"/>
    <property type="match status" value="1"/>
</dbReference>
<feature type="domain" description="Oxo-4-hydroxy-4-carboxy-5-ureidoimidazoline decarboxylase" evidence="7">
    <location>
        <begin position="15"/>
        <end position="170"/>
    </location>
</feature>
<dbReference type="RefSeq" id="WP_264505853.1">
    <property type="nucleotide sequence ID" value="NZ_JAPDFL010000001.1"/>
</dbReference>
<dbReference type="Gene3D" id="1.10.3330.10">
    <property type="entry name" value="Oxo-4-hydroxy-4-carboxy-5-ureidoimidazoline decarboxylase"/>
    <property type="match status" value="1"/>
</dbReference>
<accession>A0ABT3GZH4</accession>
<evidence type="ECO:0000256" key="4">
    <source>
        <dbReference type="ARBA" id="ARBA00022631"/>
    </source>
</evidence>
<dbReference type="PANTHER" id="PTHR43466:SF1">
    <property type="entry name" value="2-OXO-4-HYDROXY-4-CARBOXY-5-UREIDOIMIDAZOLINE DECARBOXYLASE-RELATED"/>
    <property type="match status" value="1"/>
</dbReference>
<name>A0ABT3GZH4_9RHOB</name>
<evidence type="ECO:0000313" key="9">
    <source>
        <dbReference type="Proteomes" id="UP001208938"/>
    </source>
</evidence>
<dbReference type="NCBIfam" id="TIGR03164">
    <property type="entry name" value="UHCUDC"/>
    <property type="match status" value="1"/>
</dbReference>
<dbReference type="Proteomes" id="UP001208938">
    <property type="component" value="Unassembled WGS sequence"/>
</dbReference>
<protein>
    <recommendedName>
        <fullName evidence="3">2-oxo-4-hydroxy-4-carboxy-5-ureidoimidazoline decarboxylase</fullName>
        <ecNumber evidence="3">4.1.1.97</ecNumber>
    </recommendedName>
</protein>
<sequence>MSDTSGPRLSIDALNRADTAQALEMLAPVIERSPWLAARIVAQRPFADRAALGAALRAAILGLSEPDALRLLRAHPELAPSAPDEMTDASQREQGRLSLARPSADLAIRLADLNRRYNARFGFPFIIALHALSDMDAVIAQFEGRLKNTPQEERARALGEVVSVVLARLARLSEAGPAAHVAVTP</sequence>
<evidence type="ECO:0000259" key="7">
    <source>
        <dbReference type="Pfam" id="PF09349"/>
    </source>
</evidence>
<organism evidence="8 9">
    <name type="scientific">Pararhodobacter zhoushanensis</name>
    <dbReference type="NCBI Taxonomy" id="2479545"/>
    <lineage>
        <taxon>Bacteria</taxon>
        <taxon>Pseudomonadati</taxon>
        <taxon>Pseudomonadota</taxon>
        <taxon>Alphaproteobacteria</taxon>
        <taxon>Rhodobacterales</taxon>
        <taxon>Paracoccaceae</taxon>
        <taxon>Pararhodobacter</taxon>
    </lineage>
</organism>
<gene>
    <name evidence="8" type="primary">uraD</name>
    <name evidence="8" type="ORF">OKW52_11655</name>
</gene>
<dbReference type="InterPro" id="IPR036778">
    <property type="entry name" value="OHCU_decarboxylase_sf"/>
</dbReference>
<dbReference type="EMBL" id="JAPDFL010000001">
    <property type="protein sequence ID" value="MCW1932890.1"/>
    <property type="molecule type" value="Genomic_DNA"/>
</dbReference>
<proteinExistence type="predicted"/>
<evidence type="ECO:0000256" key="2">
    <source>
        <dbReference type="ARBA" id="ARBA00004754"/>
    </source>
</evidence>
<reference evidence="8 9" key="1">
    <citation type="submission" date="2022-10" db="EMBL/GenBank/DDBJ databases">
        <title>Pararhodobacter sp. nov., isolated from marine algae.</title>
        <authorList>
            <person name="Choi B.J."/>
            <person name="Kim J.M."/>
            <person name="Lee J.K."/>
            <person name="Choi D.G."/>
            <person name="Jeon C.O."/>
        </authorList>
    </citation>
    <scope>NUCLEOTIDE SEQUENCE [LARGE SCALE GENOMIC DNA]</scope>
    <source>
        <strain evidence="8 9">ZQ420</strain>
    </source>
</reference>
<evidence type="ECO:0000256" key="3">
    <source>
        <dbReference type="ARBA" id="ARBA00012257"/>
    </source>
</evidence>
<keyword evidence="6 8" id="KW-0456">Lyase</keyword>
<dbReference type="GO" id="GO:0051997">
    <property type="term" value="F:2-oxo-4-hydroxy-4-carboxy-5-ureidoimidazoline decarboxylase activity"/>
    <property type="evidence" value="ECO:0007669"/>
    <property type="project" value="UniProtKB-EC"/>
</dbReference>
<keyword evidence="4" id="KW-0659">Purine metabolism</keyword>
<dbReference type="SUPFAM" id="SSF158694">
    <property type="entry name" value="UraD-Like"/>
    <property type="match status" value="1"/>
</dbReference>
<evidence type="ECO:0000313" key="8">
    <source>
        <dbReference type="EMBL" id="MCW1932890.1"/>
    </source>
</evidence>
<evidence type="ECO:0000256" key="1">
    <source>
        <dbReference type="ARBA" id="ARBA00001163"/>
    </source>
</evidence>
<dbReference type="EC" id="4.1.1.97" evidence="3"/>
<dbReference type="PANTHER" id="PTHR43466">
    <property type="entry name" value="2-OXO-4-HYDROXY-4-CARBOXY-5-UREIDOIMIDAZOLINE DECARBOXYLASE-RELATED"/>
    <property type="match status" value="1"/>
</dbReference>
<evidence type="ECO:0000256" key="5">
    <source>
        <dbReference type="ARBA" id="ARBA00022793"/>
    </source>
</evidence>